<evidence type="ECO:0000313" key="5">
    <source>
        <dbReference type="EMBL" id="RJF69206.1"/>
    </source>
</evidence>
<sequence length="265" mass="29268">MLPGHCSASESHCMADISTSARTTKPRKSAPATAKAKAPRKVAGGRAKAVNSAGNGQIATRQRILNIATKEFSAKGYDGARVDDIMRLAKVSKNLIYHYFGSKEGLFIAVLESAYEGMHAYQTAWPLEVASPVDGVRKLVQSTFKYWHDSPEFIGLLNSENFHKGRHLRKSKVTKAGYSGLLANISELLKQGERSGDFRRDVDPVELYISISALAYHFLSNRYTLAYLLDRKLSTEEDMKARTAHIEDLILGYLRFGAPNSAANK</sequence>
<gene>
    <name evidence="5" type="ORF">D4Q52_20970</name>
</gene>
<dbReference type="PANTHER" id="PTHR30328">
    <property type="entry name" value="TRANSCRIPTIONAL REPRESSOR"/>
    <property type="match status" value="1"/>
</dbReference>
<dbReference type="InterPro" id="IPR036271">
    <property type="entry name" value="Tet_transcr_reg_TetR-rel_C_sf"/>
</dbReference>
<dbReference type="GO" id="GO:0003677">
    <property type="term" value="F:DNA binding"/>
    <property type="evidence" value="ECO:0007669"/>
    <property type="project" value="UniProtKB-UniRule"/>
</dbReference>
<feature type="DNA-binding region" description="H-T-H motif" evidence="2">
    <location>
        <begin position="81"/>
        <end position="100"/>
    </location>
</feature>
<dbReference type="PANTHER" id="PTHR30328:SF54">
    <property type="entry name" value="HTH-TYPE TRANSCRIPTIONAL REPRESSOR SCO4008"/>
    <property type="match status" value="1"/>
</dbReference>
<dbReference type="PRINTS" id="PR00455">
    <property type="entry name" value="HTHTETR"/>
</dbReference>
<dbReference type="AlphaFoldDB" id="A0A418V0F8"/>
<dbReference type="Gene3D" id="1.10.357.10">
    <property type="entry name" value="Tetracycline Repressor, domain 2"/>
    <property type="match status" value="1"/>
</dbReference>
<name>A0A418V0F8_RHOPL</name>
<dbReference type="PROSITE" id="PS50977">
    <property type="entry name" value="HTH_TETR_2"/>
    <property type="match status" value="1"/>
</dbReference>
<dbReference type="Pfam" id="PF17938">
    <property type="entry name" value="TetR_C_29"/>
    <property type="match status" value="1"/>
</dbReference>
<evidence type="ECO:0000313" key="6">
    <source>
        <dbReference type="Proteomes" id="UP000285523"/>
    </source>
</evidence>
<accession>A0A418V0F8</accession>
<dbReference type="InterPro" id="IPR001647">
    <property type="entry name" value="HTH_TetR"/>
</dbReference>
<dbReference type="InterPro" id="IPR009057">
    <property type="entry name" value="Homeodomain-like_sf"/>
</dbReference>
<dbReference type="Proteomes" id="UP000285523">
    <property type="component" value="Unassembled WGS sequence"/>
</dbReference>
<reference evidence="5 6" key="1">
    <citation type="submission" date="2018-09" db="EMBL/GenBank/DDBJ databases">
        <title>Draft genome sequence of Rhodopseudomonas palustris 2.1.18.</title>
        <authorList>
            <person name="Robertson S.L."/>
            <person name="Meyer T.E."/>
            <person name="Kyndt J.A."/>
        </authorList>
    </citation>
    <scope>NUCLEOTIDE SEQUENCE [LARGE SCALE GENOMIC DNA]</scope>
    <source>
        <strain evidence="5 6">2.1.18</strain>
    </source>
</reference>
<evidence type="ECO:0000259" key="4">
    <source>
        <dbReference type="PROSITE" id="PS50977"/>
    </source>
</evidence>
<protein>
    <submittedName>
        <fullName evidence="5">TetR/AcrR family transcriptional regulator</fullName>
    </submittedName>
</protein>
<feature type="region of interest" description="Disordered" evidence="3">
    <location>
        <begin position="17"/>
        <end position="47"/>
    </location>
</feature>
<dbReference type="EMBL" id="QYYD01000025">
    <property type="protein sequence ID" value="RJF69206.1"/>
    <property type="molecule type" value="Genomic_DNA"/>
</dbReference>
<keyword evidence="1 2" id="KW-0238">DNA-binding</keyword>
<evidence type="ECO:0000256" key="1">
    <source>
        <dbReference type="ARBA" id="ARBA00023125"/>
    </source>
</evidence>
<feature type="domain" description="HTH tetR-type" evidence="4">
    <location>
        <begin position="58"/>
        <end position="118"/>
    </location>
</feature>
<evidence type="ECO:0000256" key="3">
    <source>
        <dbReference type="SAM" id="MobiDB-lite"/>
    </source>
</evidence>
<dbReference type="InterPro" id="IPR050109">
    <property type="entry name" value="HTH-type_TetR-like_transc_reg"/>
</dbReference>
<dbReference type="OrthoDB" id="2356263at2"/>
<dbReference type="Pfam" id="PF00440">
    <property type="entry name" value="TetR_N"/>
    <property type="match status" value="1"/>
</dbReference>
<evidence type="ECO:0000256" key="2">
    <source>
        <dbReference type="PROSITE-ProRule" id="PRU00335"/>
    </source>
</evidence>
<organism evidence="5 6">
    <name type="scientific">Rhodopseudomonas palustris</name>
    <dbReference type="NCBI Taxonomy" id="1076"/>
    <lineage>
        <taxon>Bacteria</taxon>
        <taxon>Pseudomonadati</taxon>
        <taxon>Pseudomonadota</taxon>
        <taxon>Alphaproteobacteria</taxon>
        <taxon>Hyphomicrobiales</taxon>
        <taxon>Nitrobacteraceae</taxon>
        <taxon>Rhodopseudomonas</taxon>
    </lineage>
</organism>
<dbReference type="SUPFAM" id="SSF48498">
    <property type="entry name" value="Tetracyclin repressor-like, C-terminal domain"/>
    <property type="match status" value="1"/>
</dbReference>
<dbReference type="InterPro" id="IPR041474">
    <property type="entry name" value="NicS_C"/>
</dbReference>
<dbReference type="SUPFAM" id="SSF46689">
    <property type="entry name" value="Homeodomain-like"/>
    <property type="match status" value="1"/>
</dbReference>
<comment type="caution">
    <text evidence="5">The sequence shown here is derived from an EMBL/GenBank/DDBJ whole genome shotgun (WGS) entry which is preliminary data.</text>
</comment>
<proteinExistence type="predicted"/>